<feature type="region of interest" description="Disordered" evidence="2">
    <location>
        <begin position="1"/>
        <end position="98"/>
    </location>
</feature>
<dbReference type="GO" id="GO:0000398">
    <property type="term" value="P:mRNA splicing, via spliceosome"/>
    <property type="evidence" value="ECO:0007669"/>
    <property type="project" value="TreeGrafter"/>
</dbReference>
<dbReference type="PANTHER" id="PTHR16196:SF0">
    <property type="entry name" value="PRE-MRNA-SPLICING FACTOR CWC25 HOMOLOG"/>
    <property type="match status" value="1"/>
</dbReference>
<comment type="similarity">
    <text evidence="1">Belongs to the CWC25 family.</text>
</comment>
<sequence length="171" mass="20047">MLKSQRTLMSQRRDSGREDRPSEKYRNHSYGSRLESENLKRHGEEDRKRKTEDLGNVKPPSREENGFQNRRRKGGSKLSEEERAARFKQMQMDAEVHEEQRWRRLKKADETDAVEASKNKISTGKSFWTTLIKVCMELRKVEARLLKKVCVAEAIIHSVELKLKAMLFAAE</sequence>
<protein>
    <submittedName>
        <fullName evidence="3">Uncharacterized protein</fullName>
    </submittedName>
</protein>
<dbReference type="InterPro" id="IPR051376">
    <property type="entry name" value="CWC25_splicing_factor"/>
</dbReference>
<dbReference type="GO" id="GO:0005684">
    <property type="term" value="C:U2-type spliceosomal complex"/>
    <property type="evidence" value="ECO:0007669"/>
    <property type="project" value="TreeGrafter"/>
</dbReference>
<evidence type="ECO:0000256" key="2">
    <source>
        <dbReference type="SAM" id="MobiDB-lite"/>
    </source>
</evidence>
<reference evidence="3 4" key="1">
    <citation type="submission" date="2020-02" db="EMBL/GenBank/DDBJ databases">
        <authorList>
            <person name="Ma Q."/>
            <person name="Huang Y."/>
            <person name="Song X."/>
            <person name="Pei D."/>
        </authorList>
    </citation>
    <scope>NUCLEOTIDE SEQUENCE [LARGE SCALE GENOMIC DNA]</scope>
    <source>
        <strain evidence="3">Sxm20200214</strain>
        <tissue evidence="3">Leaf</tissue>
    </source>
</reference>
<dbReference type="Proteomes" id="UP000886595">
    <property type="component" value="Unassembled WGS sequence"/>
</dbReference>
<gene>
    <name evidence="3" type="ORF">Bca52824_008878</name>
</gene>
<feature type="compositionally biased region" description="Polar residues" evidence="2">
    <location>
        <begin position="1"/>
        <end position="10"/>
    </location>
</feature>
<keyword evidence="4" id="KW-1185">Reference proteome</keyword>
<dbReference type="EMBL" id="JAAMPC010000002">
    <property type="protein sequence ID" value="KAG2326150.1"/>
    <property type="molecule type" value="Genomic_DNA"/>
</dbReference>
<evidence type="ECO:0000256" key="1">
    <source>
        <dbReference type="ARBA" id="ARBA00006695"/>
    </source>
</evidence>
<dbReference type="PANTHER" id="PTHR16196">
    <property type="entry name" value="CELL CYCLE CONTROL PROTEIN CWF25"/>
    <property type="match status" value="1"/>
</dbReference>
<dbReference type="OrthoDB" id="1748825at2759"/>
<dbReference type="AlphaFoldDB" id="A0A8X7WBK2"/>
<evidence type="ECO:0000313" key="4">
    <source>
        <dbReference type="Proteomes" id="UP000886595"/>
    </source>
</evidence>
<name>A0A8X7WBK2_BRACI</name>
<comment type="caution">
    <text evidence="3">The sequence shown here is derived from an EMBL/GenBank/DDBJ whole genome shotgun (WGS) entry which is preliminary data.</text>
</comment>
<accession>A0A8X7WBK2</accession>
<feature type="compositionally biased region" description="Basic and acidic residues" evidence="2">
    <location>
        <begin position="11"/>
        <end position="26"/>
    </location>
</feature>
<feature type="compositionally biased region" description="Basic and acidic residues" evidence="2">
    <location>
        <begin position="34"/>
        <end position="65"/>
    </location>
</feature>
<organism evidence="3 4">
    <name type="scientific">Brassica carinata</name>
    <name type="common">Ethiopian mustard</name>
    <name type="synonym">Abyssinian cabbage</name>
    <dbReference type="NCBI Taxonomy" id="52824"/>
    <lineage>
        <taxon>Eukaryota</taxon>
        <taxon>Viridiplantae</taxon>
        <taxon>Streptophyta</taxon>
        <taxon>Embryophyta</taxon>
        <taxon>Tracheophyta</taxon>
        <taxon>Spermatophyta</taxon>
        <taxon>Magnoliopsida</taxon>
        <taxon>eudicotyledons</taxon>
        <taxon>Gunneridae</taxon>
        <taxon>Pentapetalae</taxon>
        <taxon>rosids</taxon>
        <taxon>malvids</taxon>
        <taxon>Brassicales</taxon>
        <taxon>Brassicaceae</taxon>
        <taxon>Brassiceae</taxon>
        <taxon>Brassica</taxon>
    </lineage>
</organism>
<evidence type="ECO:0000313" key="3">
    <source>
        <dbReference type="EMBL" id="KAG2326150.1"/>
    </source>
</evidence>
<proteinExistence type="inferred from homology"/>